<feature type="region of interest" description="Disordered" evidence="1">
    <location>
        <begin position="1"/>
        <end position="23"/>
    </location>
</feature>
<proteinExistence type="predicted"/>
<organism evidence="2 3">
    <name type="scientific">Polarella glacialis</name>
    <name type="common">Dinoflagellate</name>
    <dbReference type="NCBI Taxonomy" id="89957"/>
    <lineage>
        <taxon>Eukaryota</taxon>
        <taxon>Sar</taxon>
        <taxon>Alveolata</taxon>
        <taxon>Dinophyceae</taxon>
        <taxon>Suessiales</taxon>
        <taxon>Suessiaceae</taxon>
        <taxon>Polarella</taxon>
    </lineage>
</organism>
<accession>A0A813J632</accession>
<dbReference type="Pfam" id="PF00090">
    <property type="entry name" value="TSP_1"/>
    <property type="match status" value="1"/>
</dbReference>
<feature type="non-terminal residue" evidence="2">
    <location>
        <position position="218"/>
    </location>
</feature>
<dbReference type="SMART" id="SM00209">
    <property type="entry name" value="TSP1"/>
    <property type="match status" value="1"/>
</dbReference>
<evidence type="ECO:0000256" key="1">
    <source>
        <dbReference type="SAM" id="MobiDB-lite"/>
    </source>
</evidence>
<reference evidence="2" key="1">
    <citation type="submission" date="2021-02" db="EMBL/GenBank/DDBJ databases">
        <authorList>
            <person name="Dougan E. K."/>
            <person name="Rhodes N."/>
            <person name="Thang M."/>
            <person name="Chan C."/>
        </authorList>
    </citation>
    <scope>NUCLEOTIDE SEQUENCE</scope>
</reference>
<dbReference type="PANTHER" id="PTHR11311">
    <property type="entry name" value="SPONDIN"/>
    <property type="match status" value="1"/>
</dbReference>
<dbReference type="InterPro" id="IPR000884">
    <property type="entry name" value="TSP1_rpt"/>
</dbReference>
<comment type="caution">
    <text evidence="2">The sequence shown here is derived from an EMBL/GenBank/DDBJ whole genome shotgun (WGS) entry which is preliminary data.</text>
</comment>
<dbReference type="PANTHER" id="PTHR11311:SF15">
    <property type="entry name" value="SPONDIN-2"/>
    <property type="match status" value="1"/>
</dbReference>
<evidence type="ECO:0000313" key="3">
    <source>
        <dbReference type="Proteomes" id="UP000626109"/>
    </source>
</evidence>
<protein>
    <submittedName>
        <fullName evidence="2">Uncharacterized protein</fullName>
    </submittedName>
</protein>
<dbReference type="Proteomes" id="UP000626109">
    <property type="component" value="Unassembled WGS sequence"/>
</dbReference>
<evidence type="ECO:0000313" key="2">
    <source>
        <dbReference type="EMBL" id="CAE8667447.1"/>
    </source>
</evidence>
<feature type="compositionally biased region" description="Polar residues" evidence="1">
    <location>
        <begin position="1"/>
        <end position="17"/>
    </location>
</feature>
<dbReference type="Gene3D" id="2.20.100.10">
    <property type="entry name" value="Thrombospondin type-1 (TSP1) repeat"/>
    <property type="match status" value="1"/>
</dbReference>
<dbReference type="SUPFAM" id="SSF82895">
    <property type="entry name" value="TSP-1 type 1 repeat"/>
    <property type="match status" value="1"/>
</dbReference>
<dbReference type="InterPro" id="IPR051418">
    <property type="entry name" value="Spondin/Thrombospondin_T1"/>
</dbReference>
<dbReference type="AlphaFoldDB" id="A0A813J632"/>
<name>A0A813J632_POLGL</name>
<dbReference type="EMBL" id="CAJNNW010021074">
    <property type="protein sequence ID" value="CAE8667447.1"/>
    <property type="molecule type" value="Genomic_DNA"/>
</dbReference>
<dbReference type="InterPro" id="IPR036383">
    <property type="entry name" value="TSP1_rpt_sf"/>
</dbReference>
<dbReference type="PROSITE" id="PS50092">
    <property type="entry name" value="TSP1"/>
    <property type="match status" value="1"/>
</dbReference>
<feature type="non-terminal residue" evidence="2">
    <location>
        <position position="1"/>
    </location>
</feature>
<gene>
    <name evidence="2" type="ORF">PGLA2088_LOCUS16570</name>
</gene>
<sequence length="218" mass="23426">SWSDCTQQCDGGQQTRSRGIKVHGQNLGRPCDGSLDETAACNKGACSEELVDSNCLWAPGKPGLAARGVAVVASTHVIDRSLRRPSGKESPARKEAPWSCIRATPLTALVSRRFVAGLTGLPGATARSPAEVASRRDFGRRSGYRRTPSSSLRSTSALDCEPPWGCSPLNVDCDIGPWTPWSECLGKRLWWKPRGSCRIAPDCAFSDWTSWSACSATC</sequence>